<dbReference type="Gene3D" id="3.90.79.10">
    <property type="entry name" value="Nucleoside Triphosphate Pyrophosphohydrolase"/>
    <property type="match status" value="1"/>
</dbReference>
<feature type="domain" description="Nudix hydrolase" evidence="3">
    <location>
        <begin position="6"/>
        <end position="138"/>
    </location>
</feature>
<evidence type="ECO:0000259" key="3">
    <source>
        <dbReference type="PROSITE" id="PS51462"/>
    </source>
</evidence>
<dbReference type="GO" id="GO:0016787">
    <property type="term" value="F:hydrolase activity"/>
    <property type="evidence" value="ECO:0007669"/>
    <property type="project" value="UniProtKB-KW"/>
</dbReference>
<dbReference type="Pfam" id="PF00293">
    <property type="entry name" value="NUDIX"/>
    <property type="match status" value="1"/>
</dbReference>
<dbReference type="AlphaFoldDB" id="A0A0G0LFM9"/>
<dbReference type="CDD" id="cd04683">
    <property type="entry name" value="NUDIX_Hydrolase"/>
    <property type="match status" value="1"/>
</dbReference>
<dbReference type="InterPro" id="IPR015797">
    <property type="entry name" value="NUDIX_hydrolase-like_dom_sf"/>
</dbReference>
<dbReference type="PROSITE" id="PS51462">
    <property type="entry name" value="NUDIX"/>
    <property type="match status" value="1"/>
</dbReference>
<dbReference type="EMBL" id="LBVO01000017">
    <property type="protein sequence ID" value="KKQ89877.1"/>
    <property type="molecule type" value="Genomic_DNA"/>
</dbReference>
<evidence type="ECO:0000313" key="5">
    <source>
        <dbReference type="Proteomes" id="UP000033934"/>
    </source>
</evidence>
<accession>A0A0G0LFM9</accession>
<protein>
    <submittedName>
        <fullName evidence="4">NUDIX hydrolase</fullName>
    </submittedName>
</protein>
<dbReference type="PANTHER" id="PTHR43046">
    <property type="entry name" value="GDP-MANNOSE MANNOSYL HYDROLASE"/>
    <property type="match status" value="1"/>
</dbReference>
<comment type="cofactor">
    <cofactor evidence="1">
        <name>Mg(2+)</name>
        <dbReference type="ChEBI" id="CHEBI:18420"/>
    </cofactor>
</comment>
<sequence length="148" mass="17323">MKQKNQNIPAVYLVLIKDNKILLLRRFNTGFEDGKYSMIAGHVEKGESFTQSIIREAQEEAGILVRPKNLKFIHFMHRIVHNHEESERVDVFFQVTNWQGEIVNQEPQKCDDLAWFDLNDLPTNTIPYIKQAIERINNGISYSEFGWS</sequence>
<keyword evidence="2 4" id="KW-0378">Hydrolase</keyword>
<name>A0A0G0LFM9_9BACT</name>
<dbReference type="InterPro" id="IPR000086">
    <property type="entry name" value="NUDIX_hydrolase_dom"/>
</dbReference>
<dbReference type="PANTHER" id="PTHR43046:SF14">
    <property type="entry name" value="MUTT_NUDIX FAMILY PROTEIN"/>
    <property type="match status" value="1"/>
</dbReference>
<reference evidence="4 5" key="1">
    <citation type="journal article" date="2015" name="Nature">
        <title>rRNA introns, odd ribosomes, and small enigmatic genomes across a large radiation of phyla.</title>
        <authorList>
            <person name="Brown C.T."/>
            <person name="Hug L.A."/>
            <person name="Thomas B.C."/>
            <person name="Sharon I."/>
            <person name="Castelle C.J."/>
            <person name="Singh A."/>
            <person name="Wilkins M.J."/>
            <person name="Williams K.H."/>
            <person name="Banfield J.F."/>
        </authorList>
    </citation>
    <scope>NUCLEOTIDE SEQUENCE [LARGE SCALE GENOMIC DNA]</scope>
</reference>
<gene>
    <name evidence="4" type="ORF">UT11_C0017G0005</name>
</gene>
<comment type="caution">
    <text evidence="4">The sequence shown here is derived from an EMBL/GenBank/DDBJ whole genome shotgun (WGS) entry which is preliminary data.</text>
</comment>
<dbReference type="Proteomes" id="UP000033934">
    <property type="component" value="Unassembled WGS sequence"/>
</dbReference>
<evidence type="ECO:0000256" key="1">
    <source>
        <dbReference type="ARBA" id="ARBA00001946"/>
    </source>
</evidence>
<evidence type="ECO:0000313" key="4">
    <source>
        <dbReference type="EMBL" id="KKQ89877.1"/>
    </source>
</evidence>
<dbReference type="SUPFAM" id="SSF55811">
    <property type="entry name" value="Nudix"/>
    <property type="match status" value="1"/>
</dbReference>
<proteinExistence type="predicted"/>
<evidence type="ECO:0000256" key="2">
    <source>
        <dbReference type="ARBA" id="ARBA00022801"/>
    </source>
</evidence>
<organism evidence="4 5">
    <name type="scientific">Berkelbacteria bacterium GW2011_GWA2_38_9</name>
    <dbReference type="NCBI Taxonomy" id="1618334"/>
    <lineage>
        <taxon>Bacteria</taxon>
        <taxon>Candidatus Berkelbacteria</taxon>
    </lineage>
</organism>